<evidence type="ECO:0000256" key="1">
    <source>
        <dbReference type="ARBA" id="ARBA00004429"/>
    </source>
</evidence>
<comment type="caution">
    <text evidence="10">The sequence shown here is derived from an EMBL/GenBank/DDBJ whole genome shotgun (WGS) entry which is preliminary data.</text>
</comment>
<evidence type="ECO:0000313" key="10">
    <source>
        <dbReference type="EMBL" id="OFI35863.1"/>
    </source>
</evidence>
<evidence type="ECO:0000259" key="9">
    <source>
        <dbReference type="PROSITE" id="PS50885"/>
    </source>
</evidence>
<dbReference type="InterPro" id="IPR003660">
    <property type="entry name" value="HAMP_dom"/>
</dbReference>
<dbReference type="InterPro" id="IPR004089">
    <property type="entry name" value="MCPsignal_dom"/>
</dbReference>
<dbReference type="Gene3D" id="1.10.287.950">
    <property type="entry name" value="Methyl-accepting chemotaxis protein"/>
    <property type="match status" value="1"/>
</dbReference>
<keyword evidence="2" id="KW-1003">Cell membrane</keyword>
<keyword evidence="6" id="KW-0472">Membrane</keyword>
<protein>
    <submittedName>
        <fullName evidence="10">Chemotaxis protein</fullName>
    </submittedName>
</protein>
<dbReference type="OrthoDB" id="6846832at2"/>
<dbReference type="GO" id="GO:0007165">
    <property type="term" value="P:signal transduction"/>
    <property type="evidence" value="ECO:0007669"/>
    <property type="project" value="UniProtKB-KW"/>
</dbReference>
<dbReference type="PROSITE" id="PS50192">
    <property type="entry name" value="T_SNARE"/>
    <property type="match status" value="1"/>
</dbReference>
<feature type="domain" description="Methyl-accepting transducer" evidence="7">
    <location>
        <begin position="396"/>
        <end position="632"/>
    </location>
</feature>
<organism evidence="10 11">
    <name type="scientific">Alteromonas lipolytica</name>
    <dbReference type="NCBI Taxonomy" id="1856405"/>
    <lineage>
        <taxon>Bacteria</taxon>
        <taxon>Pseudomonadati</taxon>
        <taxon>Pseudomonadota</taxon>
        <taxon>Gammaproteobacteria</taxon>
        <taxon>Alteromonadales</taxon>
        <taxon>Alteromonadaceae</taxon>
        <taxon>Alteromonas/Salinimonas group</taxon>
        <taxon>Alteromonas</taxon>
    </lineage>
</organism>
<dbReference type="PROSITE" id="PS50885">
    <property type="entry name" value="HAMP"/>
    <property type="match status" value="1"/>
</dbReference>
<reference evidence="10 11" key="1">
    <citation type="submission" date="2016-09" db="EMBL/GenBank/DDBJ databases">
        <title>Alteromonas lipolytica, a new species isolated from sea water.</title>
        <authorList>
            <person name="Wu Y.-H."/>
            <person name="Cheng H."/>
            <person name="Xu X.-W."/>
        </authorList>
    </citation>
    <scope>NUCLEOTIDE SEQUENCE [LARGE SCALE GENOMIC DNA]</scope>
    <source>
        <strain evidence="10 11">JW12</strain>
    </source>
</reference>
<name>A0A1E8FK97_9ALTE</name>
<dbReference type="STRING" id="1856405.BFC17_11340"/>
<evidence type="ECO:0000259" key="8">
    <source>
        <dbReference type="PROSITE" id="PS50192"/>
    </source>
</evidence>
<evidence type="ECO:0000259" key="7">
    <source>
        <dbReference type="PROSITE" id="PS50111"/>
    </source>
</evidence>
<evidence type="ECO:0000313" key="11">
    <source>
        <dbReference type="Proteomes" id="UP000176037"/>
    </source>
</evidence>
<dbReference type="SUPFAM" id="SSF58104">
    <property type="entry name" value="Methyl-accepting chemotaxis protein (MCP) signaling domain"/>
    <property type="match status" value="1"/>
</dbReference>
<accession>A0A1E8FK97</accession>
<sequence length="668" mass="73157">MRLTVVNKIILGFASFGALLLITSVLSYWGLSGIQSSAEDVIEEKMPVQTLMNEVNTQILTLATITANGYHVNSLPELESSKARFESRSAEFVNRLDALAKLLGRDPQAAQAIDASRQYVSESHDMYSALQQQLIFEQRLAGQSEKVLMIADEASALMLDLSYLESNDPGIETIIGTGNNIDNKLLTMNTAIEDLVNSRDADATAGIIEDLDYQLSNLAVDKDYLNRLAENIDTQGTVEMFNEQYEAFIDALTGSQGLEWMQQQKLAYTSESQVRQQAGREALNQAQTAIEGLYGQINASTLNAQQKILDTVMGALVKTAAVFVIGLLAAVVLAVITTRSIARPLVKINRGLTQLSEGDLTRKLDDSGRDEFAALATKINLLTENLRSLVGNILSQEHRLEEVTKSSIALGEESLQQVDEQRQQVQVTAANTENVRETSHHNLVQITTAMDKLSQVEQQSQSIAALAENNRQQVLEQARQAEASAQVVHRLDENSRNIGSILDVIKTIAEQTNLLALNAAIEAARAGEQGRGFAVVADEVRTLANRTHNSTEEIEAMIGSLQKDAQQAVKTLNTGREQAQQGAQTTEQVTEQVASISIIIQELSRINREIVSDTERQDSLLSDVARSLQRIVELAELSADSTQRANQSTSQIDGEIADLKRAVAKFRL</sequence>
<dbReference type="FunFam" id="1.10.287.950:FF:000001">
    <property type="entry name" value="Methyl-accepting chemotaxis sensory transducer"/>
    <property type="match status" value="1"/>
</dbReference>
<dbReference type="InterPro" id="IPR000727">
    <property type="entry name" value="T_SNARE_dom"/>
</dbReference>
<dbReference type="RefSeq" id="WP_070175103.1">
    <property type="nucleotide sequence ID" value="NZ_BMJR01000008.1"/>
</dbReference>
<comment type="similarity">
    <text evidence="4">Belongs to the methyl-accepting chemotaxis (MCP) protein family.</text>
</comment>
<feature type="transmembrane region" description="Helical" evidence="6">
    <location>
        <begin position="315"/>
        <end position="337"/>
    </location>
</feature>
<evidence type="ECO:0000256" key="2">
    <source>
        <dbReference type="ARBA" id="ARBA00022519"/>
    </source>
</evidence>
<comment type="subcellular location">
    <subcellularLocation>
        <location evidence="1">Cell inner membrane</location>
        <topology evidence="1">Multi-pass membrane protein</topology>
    </subcellularLocation>
</comment>
<dbReference type="Proteomes" id="UP000176037">
    <property type="component" value="Unassembled WGS sequence"/>
</dbReference>
<dbReference type="GO" id="GO:0006935">
    <property type="term" value="P:chemotaxis"/>
    <property type="evidence" value="ECO:0007669"/>
    <property type="project" value="UniProtKB-ARBA"/>
</dbReference>
<evidence type="ECO:0000256" key="3">
    <source>
        <dbReference type="ARBA" id="ARBA00023224"/>
    </source>
</evidence>
<evidence type="ECO:0000256" key="5">
    <source>
        <dbReference type="PROSITE-ProRule" id="PRU00284"/>
    </source>
</evidence>
<gene>
    <name evidence="10" type="ORF">BFC17_11340</name>
</gene>
<keyword evidence="2" id="KW-0997">Cell inner membrane</keyword>
<keyword evidence="6" id="KW-0812">Transmembrane</keyword>
<dbReference type="SMART" id="SM00304">
    <property type="entry name" value="HAMP"/>
    <property type="match status" value="1"/>
</dbReference>
<dbReference type="EMBL" id="MJIC01000006">
    <property type="protein sequence ID" value="OFI35863.1"/>
    <property type="molecule type" value="Genomic_DNA"/>
</dbReference>
<keyword evidence="3 5" id="KW-0807">Transducer</keyword>
<dbReference type="PANTHER" id="PTHR32089:SF70">
    <property type="entry name" value="ENERGY TAXIS MODULATING METHYL ACCEPTING SENSORY TRANSDUCER"/>
    <property type="match status" value="1"/>
</dbReference>
<dbReference type="GO" id="GO:0005886">
    <property type="term" value="C:plasma membrane"/>
    <property type="evidence" value="ECO:0007669"/>
    <property type="project" value="UniProtKB-SubCell"/>
</dbReference>
<proteinExistence type="inferred from homology"/>
<dbReference type="Pfam" id="PF00015">
    <property type="entry name" value="MCPsignal"/>
    <property type="match status" value="1"/>
</dbReference>
<dbReference type="AlphaFoldDB" id="A0A1E8FK97"/>
<dbReference type="PANTHER" id="PTHR32089">
    <property type="entry name" value="METHYL-ACCEPTING CHEMOTAXIS PROTEIN MCPB"/>
    <property type="match status" value="1"/>
</dbReference>
<dbReference type="PROSITE" id="PS50111">
    <property type="entry name" value="CHEMOTAXIS_TRANSDUC_2"/>
    <property type="match status" value="1"/>
</dbReference>
<evidence type="ECO:0000256" key="6">
    <source>
        <dbReference type="SAM" id="Phobius"/>
    </source>
</evidence>
<keyword evidence="6" id="KW-1133">Transmembrane helix</keyword>
<keyword evidence="11" id="KW-1185">Reference proteome</keyword>
<dbReference type="CDD" id="cd06225">
    <property type="entry name" value="HAMP"/>
    <property type="match status" value="1"/>
</dbReference>
<dbReference type="SMART" id="SM00283">
    <property type="entry name" value="MA"/>
    <property type="match status" value="1"/>
</dbReference>
<feature type="domain" description="HAMP" evidence="9">
    <location>
        <begin position="339"/>
        <end position="391"/>
    </location>
</feature>
<feature type="domain" description="T-SNARE coiled-coil homology" evidence="8">
    <location>
        <begin position="583"/>
        <end position="645"/>
    </location>
</feature>
<dbReference type="Pfam" id="PF00672">
    <property type="entry name" value="HAMP"/>
    <property type="match status" value="1"/>
</dbReference>
<evidence type="ECO:0000256" key="4">
    <source>
        <dbReference type="ARBA" id="ARBA00029447"/>
    </source>
</evidence>